<gene>
    <name evidence="5" type="ORF">PTI45_03566</name>
</gene>
<dbReference type="AlphaFoldDB" id="A0A1E3KZT7"/>
<accession>A0A1E3KZT7</accession>
<dbReference type="PANTHER" id="PTHR44688:SF16">
    <property type="entry name" value="DNA-BINDING TRANSCRIPTIONAL ACTIVATOR DEVR_DOSR"/>
    <property type="match status" value="1"/>
</dbReference>
<reference evidence="5 6" key="1">
    <citation type="submission" date="2016-08" db="EMBL/GenBank/DDBJ databases">
        <title>Genome sequencing of Paenibacillus sp. TI45-13ar, isolated from Korean traditional nuruk.</title>
        <authorList>
            <person name="Kim S.-J."/>
        </authorList>
    </citation>
    <scope>NUCLEOTIDE SEQUENCE [LARGE SCALE GENOMIC DNA]</scope>
    <source>
        <strain evidence="5 6">TI45-13ar</strain>
    </source>
</reference>
<dbReference type="PANTHER" id="PTHR44688">
    <property type="entry name" value="DNA-BINDING TRANSCRIPTIONAL ACTIVATOR DEVR_DOSR"/>
    <property type="match status" value="1"/>
</dbReference>
<keyword evidence="6" id="KW-1185">Reference proteome</keyword>
<dbReference type="SUPFAM" id="SSF55781">
    <property type="entry name" value="GAF domain-like"/>
    <property type="match status" value="1"/>
</dbReference>
<dbReference type="STRING" id="1886670.PTI45_03566"/>
<organism evidence="5 6">
    <name type="scientific">Paenibacillus nuruki</name>
    <dbReference type="NCBI Taxonomy" id="1886670"/>
    <lineage>
        <taxon>Bacteria</taxon>
        <taxon>Bacillati</taxon>
        <taxon>Bacillota</taxon>
        <taxon>Bacilli</taxon>
        <taxon>Bacillales</taxon>
        <taxon>Paenibacillaceae</taxon>
        <taxon>Paenibacillus</taxon>
    </lineage>
</organism>
<dbReference type="RefSeq" id="WP_069328927.1">
    <property type="nucleotide sequence ID" value="NZ_MDER01000069.1"/>
</dbReference>
<evidence type="ECO:0000256" key="3">
    <source>
        <dbReference type="ARBA" id="ARBA00023163"/>
    </source>
</evidence>
<comment type="caution">
    <text evidence="5">The sequence shown here is derived from an EMBL/GenBank/DDBJ whole genome shotgun (WGS) entry which is preliminary data.</text>
</comment>
<evidence type="ECO:0000313" key="5">
    <source>
        <dbReference type="EMBL" id="ODP27052.1"/>
    </source>
</evidence>
<dbReference type="InterPro" id="IPR016032">
    <property type="entry name" value="Sig_transdc_resp-reg_C-effctor"/>
</dbReference>
<evidence type="ECO:0000256" key="1">
    <source>
        <dbReference type="ARBA" id="ARBA00023015"/>
    </source>
</evidence>
<dbReference type="SMART" id="SM00421">
    <property type="entry name" value="HTH_LUXR"/>
    <property type="match status" value="1"/>
</dbReference>
<dbReference type="EMBL" id="MDER01000069">
    <property type="protein sequence ID" value="ODP27052.1"/>
    <property type="molecule type" value="Genomic_DNA"/>
</dbReference>
<dbReference type="Pfam" id="PF00196">
    <property type="entry name" value="GerE"/>
    <property type="match status" value="1"/>
</dbReference>
<dbReference type="CDD" id="cd06170">
    <property type="entry name" value="LuxR_C_like"/>
    <property type="match status" value="1"/>
</dbReference>
<keyword evidence="3" id="KW-0804">Transcription</keyword>
<sequence length="739" mass="82988">MLMIESYFIDDNADSCQELQNVYAELTGLFIFITNDQGHLLSTPSDAEIASLFVTYPKELEDSLKAEIDKLKGLRVTALSDQWIPGIKWIIAPVSIDQQPIEMYIWAGIMIQENTRQAIIDHVNYNSPDLNGPSEVFRMMRERIQRIPEDQPTQIEYKKEKISKLSKAIALILKAGYKEKQFAQRLTTLNETLRSDTSRNMPIEEVTRAVLASSDLADVFGFALKTSPGTYRIVSSTGPAAAELKGAIFHEGEGFLGQAVLSEQLSHWKDVGRDPRSHFFLQKGLASIYEVQCFPIRYDDENYGLLFGIGLEEKLSATTNVRFEETLISLIGWYIGNHITHGRMEKQIQRFKPLMELASVMVSVQDIQRVLFMLVDMSLNLVWTPSASIVVHRASEDEKVQMVARGMESPGGEAYARDIARRYLENGNNQPATSSYLNRSVPSALMIEYPIVYADKTRAVLAVAIGDEQEGEECREILSALATMGSVIMKLLYDRQQFLSNSNRFAHILHESIREWNVAQYQLATDAQKIVMEFALWGGLSKEEGETTARACLMSFSDPKTLRSFPHLFEQEAAMIEDFKQIQQNPNQSSSQAYCKGGQIMVLVFALAASADNDIQLMNDSQFTNIDPALISQFRLFMLSRHTLQTEISLMEEKPVPRALTAEVAEGRGLDAIVKEFGLSPREKEVLELVVKASSNKEIAAALFISEHTVKNHLTNIFNKMSVTDRAQAIAAVFNKSIG</sequence>
<dbReference type="PRINTS" id="PR00038">
    <property type="entry name" value="HTHLUXR"/>
</dbReference>
<dbReference type="Gene3D" id="1.10.10.10">
    <property type="entry name" value="Winged helix-like DNA-binding domain superfamily/Winged helix DNA-binding domain"/>
    <property type="match status" value="1"/>
</dbReference>
<evidence type="ECO:0000259" key="4">
    <source>
        <dbReference type="PROSITE" id="PS50043"/>
    </source>
</evidence>
<protein>
    <submittedName>
        <fullName evidence="5">CsgBAC operon transcriptional regulatory protein</fullName>
    </submittedName>
</protein>
<evidence type="ECO:0000313" key="6">
    <source>
        <dbReference type="Proteomes" id="UP000094578"/>
    </source>
</evidence>
<name>A0A1E3KZT7_9BACL</name>
<dbReference type="PATRIC" id="fig|1886670.3.peg.3597"/>
<dbReference type="SUPFAM" id="SSF46894">
    <property type="entry name" value="C-terminal effector domain of the bipartite response regulators"/>
    <property type="match status" value="1"/>
</dbReference>
<evidence type="ECO:0000256" key="2">
    <source>
        <dbReference type="ARBA" id="ARBA00023125"/>
    </source>
</evidence>
<feature type="domain" description="HTH luxR-type" evidence="4">
    <location>
        <begin position="672"/>
        <end position="737"/>
    </location>
</feature>
<dbReference type="InterPro" id="IPR036388">
    <property type="entry name" value="WH-like_DNA-bd_sf"/>
</dbReference>
<proteinExistence type="predicted"/>
<dbReference type="InterPro" id="IPR029016">
    <property type="entry name" value="GAF-like_dom_sf"/>
</dbReference>
<dbReference type="Gene3D" id="3.30.450.40">
    <property type="match status" value="1"/>
</dbReference>
<keyword evidence="2" id="KW-0238">DNA-binding</keyword>
<dbReference type="GO" id="GO:0045892">
    <property type="term" value="P:negative regulation of DNA-templated transcription"/>
    <property type="evidence" value="ECO:0007669"/>
    <property type="project" value="UniProtKB-ARBA"/>
</dbReference>
<dbReference type="GO" id="GO:0003677">
    <property type="term" value="F:DNA binding"/>
    <property type="evidence" value="ECO:0007669"/>
    <property type="project" value="UniProtKB-KW"/>
</dbReference>
<dbReference type="Proteomes" id="UP000094578">
    <property type="component" value="Unassembled WGS sequence"/>
</dbReference>
<dbReference type="InterPro" id="IPR000792">
    <property type="entry name" value="Tscrpt_reg_LuxR_C"/>
</dbReference>
<keyword evidence="1" id="KW-0805">Transcription regulation</keyword>
<dbReference type="PROSITE" id="PS50043">
    <property type="entry name" value="HTH_LUXR_2"/>
    <property type="match status" value="1"/>
</dbReference>